<dbReference type="InterPro" id="IPR056798">
    <property type="entry name" value="ADH_Fe_C"/>
</dbReference>
<dbReference type="Proteomes" id="UP000254601">
    <property type="component" value="Unassembled WGS sequence"/>
</dbReference>
<dbReference type="InterPro" id="IPR001670">
    <property type="entry name" value="ADH_Fe/GldA"/>
</dbReference>
<dbReference type="InterPro" id="IPR044731">
    <property type="entry name" value="BDH-like"/>
</dbReference>
<dbReference type="GO" id="GO:1990362">
    <property type="term" value="F:butanol dehydrogenase (NAD+) activity"/>
    <property type="evidence" value="ECO:0007669"/>
    <property type="project" value="InterPro"/>
</dbReference>
<dbReference type="Pfam" id="PF25137">
    <property type="entry name" value="ADH_Fe_C"/>
    <property type="match status" value="1"/>
</dbReference>
<organism evidence="6 7">
    <name type="scientific">Suttonella ornithocola</name>
    <dbReference type="NCBI Taxonomy" id="279832"/>
    <lineage>
        <taxon>Bacteria</taxon>
        <taxon>Pseudomonadati</taxon>
        <taxon>Pseudomonadota</taxon>
        <taxon>Gammaproteobacteria</taxon>
        <taxon>Cardiobacteriales</taxon>
        <taxon>Cardiobacteriaceae</taxon>
        <taxon>Suttonella</taxon>
    </lineage>
</organism>
<evidence type="ECO:0000259" key="5">
    <source>
        <dbReference type="Pfam" id="PF25137"/>
    </source>
</evidence>
<dbReference type="Gene3D" id="3.40.50.1970">
    <property type="match status" value="1"/>
</dbReference>
<dbReference type="SUPFAM" id="SSF56796">
    <property type="entry name" value="Dehydroquinate synthase-like"/>
    <property type="match status" value="1"/>
</dbReference>
<dbReference type="RefSeq" id="WP_072577361.1">
    <property type="nucleotide sequence ID" value="NZ_LWHB01000163.1"/>
</dbReference>
<keyword evidence="3 6" id="KW-0560">Oxidoreductase</keyword>
<dbReference type="GO" id="GO:1990002">
    <property type="term" value="F:methylglyoxal reductase (NADPH) (acetol producing) activity"/>
    <property type="evidence" value="ECO:0007669"/>
    <property type="project" value="TreeGrafter"/>
</dbReference>
<feature type="domain" description="Alcohol dehydrogenase iron-type/glycerol dehydrogenase GldA" evidence="4">
    <location>
        <begin position="8"/>
        <end position="174"/>
    </location>
</feature>
<dbReference type="InterPro" id="IPR018211">
    <property type="entry name" value="ADH_Fe_CS"/>
</dbReference>
<evidence type="ECO:0000256" key="2">
    <source>
        <dbReference type="ARBA" id="ARBA00007358"/>
    </source>
</evidence>
<sequence>MNFEYYNPTRIVFGEGKIAELNRLVPADAKVMVLYGGGSAERNGTLAEVREALGNRVVVEFGGIEPNPEYETLLRAVAEVQAHKVDFLLAVGGGSVIDGTKFIAAAAEIEEDPWQILLKRGANIQRALPLATVLTIPATGSEMNSGGVITRWEKKAKLSFGNPLLYPKFSILDPQKTLTLPERQMVNGVVDAFVHVIEQYLTYPSGAQVQDAYAEALLRILIEDAPKLLAEPKNMMLRENIMWAATMALNGLIGAGAVQDWSVHAIGHELTALYGIDHARTLALVLPGLWKVRREAKAEKLLQYATNVWQLRDGSEDERIDQAIANTEDFFNALGVGTRLSDYQLDAQVADTVAMQLTEHGLTKLGEHGDITPDVAREILLTRV</sequence>
<keyword evidence="7" id="KW-1185">Reference proteome</keyword>
<dbReference type="PROSITE" id="PS00913">
    <property type="entry name" value="ADH_IRON_1"/>
    <property type="match status" value="1"/>
</dbReference>
<dbReference type="Pfam" id="PF00465">
    <property type="entry name" value="Fe-ADH"/>
    <property type="match status" value="1"/>
</dbReference>
<feature type="domain" description="Fe-containing alcohol dehydrogenase-like C-terminal" evidence="5">
    <location>
        <begin position="186"/>
        <end position="356"/>
    </location>
</feature>
<protein>
    <submittedName>
        <fullName evidence="6">Alcohol dehydrogenase YqhD</fullName>
        <ecNumber evidence="6">1.1.1.-</ecNumber>
    </submittedName>
</protein>
<dbReference type="PANTHER" id="PTHR43633:SF1">
    <property type="entry name" value="ALCOHOL DEHYDROGENASE YQHD"/>
    <property type="match status" value="1"/>
</dbReference>
<dbReference type="EC" id="1.1.1.-" evidence="6"/>
<evidence type="ECO:0000313" key="6">
    <source>
        <dbReference type="EMBL" id="SUO97797.1"/>
    </source>
</evidence>
<gene>
    <name evidence="6" type="primary">yqhD</name>
    <name evidence="6" type="ORF">NCTC13337_02623</name>
</gene>
<evidence type="ECO:0000256" key="3">
    <source>
        <dbReference type="ARBA" id="ARBA00023002"/>
    </source>
</evidence>
<evidence type="ECO:0000259" key="4">
    <source>
        <dbReference type="Pfam" id="PF00465"/>
    </source>
</evidence>
<dbReference type="Gene3D" id="1.20.1090.10">
    <property type="entry name" value="Dehydroquinate synthase-like - alpha domain"/>
    <property type="match status" value="1"/>
</dbReference>
<comment type="similarity">
    <text evidence="2">Belongs to the iron-containing alcohol dehydrogenase family.</text>
</comment>
<dbReference type="GO" id="GO:0005829">
    <property type="term" value="C:cytosol"/>
    <property type="evidence" value="ECO:0007669"/>
    <property type="project" value="TreeGrafter"/>
</dbReference>
<accession>A0A380N204</accession>
<evidence type="ECO:0000313" key="7">
    <source>
        <dbReference type="Proteomes" id="UP000254601"/>
    </source>
</evidence>
<evidence type="ECO:0000256" key="1">
    <source>
        <dbReference type="ARBA" id="ARBA00001962"/>
    </source>
</evidence>
<dbReference type="FunFam" id="3.40.50.1970:FF:000003">
    <property type="entry name" value="Alcohol dehydrogenase, iron-containing"/>
    <property type="match status" value="1"/>
</dbReference>
<dbReference type="PANTHER" id="PTHR43633">
    <property type="entry name" value="ALCOHOL DEHYDROGENASE YQHD"/>
    <property type="match status" value="1"/>
</dbReference>
<dbReference type="AlphaFoldDB" id="A0A380N204"/>
<comment type="cofactor">
    <cofactor evidence="1">
        <name>Fe cation</name>
        <dbReference type="ChEBI" id="CHEBI:24875"/>
    </cofactor>
</comment>
<dbReference type="OrthoDB" id="9815791at2"/>
<dbReference type="EMBL" id="UHIC01000001">
    <property type="protein sequence ID" value="SUO97797.1"/>
    <property type="molecule type" value="Genomic_DNA"/>
</dbReference>
<dbReference type="CDD" id="cd08187">
    <property type="entry name" value="BDH"/>
    <property type="match status" value="1"/>
</dbReference>
<proteinExistence type="inferred from homology"/>
<dbReference type="PROSITE" id="PS00060">
    <property type="entry name" value="ADH_IRON_2"/>
    <property type="match status" value="1"/>
</dbReference>
<reference evidence="6 7" key="1">
    <citation type="submission" date="2018-06" db="EMBL/GenBank/DDBJ databases">
        <authorList>
            <consortium name="Pathogen Informatics"/>
            <person name="Doyle S."/>
        </authorList>
    </citation>
    <scope>NUCLEOTIDE SEQUENCE [LARGE SCALE GENOMIC DNA]</scope>
    <source>
        <strain evidence="6 7">NCTC13337</strain>
    </source>
</reference>
<dbReference type="GO" id="GO:0046872">
    <property type="term" value="F:metal ion binding"/>
    <property type="evidence" value="ECO:0007669"/>
    <property type="project" value="InterPro"/>
</dbReference>
<name>A0A380N204_9GAMM</name>
<dbReference type="GO" id="GO:0008106">
    <property type="term" value="F:alcohol dehydrogenase (NADP+) activity"/>
    <property type="evidence" value="ECO:0007669"/>
    <property type="project" value="TreeGrafter"/>
</dbReference>